<feature type="region of interest" description="Disordered" evidence="1">
    <location>
        <begin position="93"/>
        <end position="116"/>
    </location>
</feature>
<reference evidence="2" key="1">
    <citation type="submission" date="2017-07" db="EMBL/GenBank/DDBJ databases">
        <title>Taro Niue Genome Assembly and Annotation.</title>
        <authorList>
            <person name="Atibalentja N."/>
            <person name="Keating K."/>
            <person name="Fields C.J."/>
        </authorList>
    </citation>
    <scope>NUCLEOTIDE SEQUENCE</scope>
    <source>
        <strain evidence="2">Niue_2</strain>
        <tissue evidence="2">Leaf</tissue>
    </source>
</reference>
<dbReference type="EMBL" id="NMUH01004231">
    <property type="protein sequence ID" value="MQM08888.1"/>
    <property type="molecule type" value="Genomic_DNA"/>
</dbReference>
<gene>
    <name evidence="2" type="ORF">Taro_041746</name>
</gene>
<evidence type="ECO:0000256" key="1">
    <source>
        <dbReference type="SAM" id="MobiDB-lite"/>
    </source>
</evidence>
<dbReference type="Proteomes" id="UP000652761">
    <property type="component" value="Unassembled WGS sequence"/>
</dbReference>
<sequence length="225" mass="25264">MWEIFHKLRMDYGTYPAVAAPLRWILISSKTSDAELIPRTEARLRWILLSSETSDRATFHDLRLDYGIYPAVAAPDDIRIRINPSSTLLGIRKKNMHSKSGKKTHSASGPCLDEEEPTASEPWWRALDVLLGRLWAALELLGLSSGFLVQYVDEGNPQEVGEFHDRGKASKASWYGEVAIPGMIPNNLRSEPHFSHGSVSHLQVSSNQQSVWSMKATRLSILAKR</sequence>
<organism evidence="2 3">
    <name type="scientific">Colocasia esculenta</name>
    <name type="common">Wild taro</name>
    <name type="synonym">Arum esculentum</name>
    <dbReference type="NCBI Taxonomy" id="4460"/>
    <lineage>
        <taxon>Eukaryota</taxon>
        <taxon>Viridiplantae</taxon>
        <taxon>Streptophyta</taxon>
        <taxon>Embryophyta</taxon>
        <taxon>Tracheophyta</taxon>
        <taxon>Spermatophyta</taxon>
        <taxon>Magnoliopsida</taxon>
        <taxon>Liliopsida</taxon>
        <taxon>Araceae</taxon>
        <taxon>Aroideae</taxon>
        <taxon>Colocasieae</taxon>
        <taxon>Colocasia</taxon>
    </lineage>
</organism>
<protein>
    <submittedName>
        <fullName evidence="2">Uncharacterized protein</fullName>
    </submittedName>
</protein>
<proteinExistence type="predicted"/>
<keyword evidence="3" id="KW-1185">Reference proteome</keyword>
<evidence type="ECO:0000313" key="2">
    <source>
        <dbReference type="EMBL" id="MQM08888.1"/>
    </source>
</evidence>
<dbReference type="AlphaFoldDB" id="A0A843WQS8"/>
<evidence type="ECO:0000313" key="3">
    <source>
        <dbReference type="Proteomes" id="UP000652761"/>
    </source>
</evidence>
<feature type="compositionally biased region" description="Basic residues" evidence="1">
    <location>
        <begin position="93"/>
        <end position="105"/>
    </location>
</feature>
<name>A0A843WQS8_COLES</name>
<comment type="caution">
    <text evidence="2">The sequence shown here is derived from an EMBL/GenBank/DDBJ whole genome shotgun (WGS) entry which is preliminary data.</text>
</comment>
<accession>A0A843WQS8</accession>